<dbReference type="Proteomes" id="UP001231518">
    <property type="component" value="Chromosome 17"/>
</dbReference>
<evidence type="ECO:0000256" key="7">
    <source>
        <dbReference type="ARBA" id="ARBA00022892"/>
    </source>
</evidence>
<sequence>MSVSWSRQDPDLLLSAGKDGKVLCWNPNNTQPGGELLSEISHQQQWVFDVSWCPRDPSLMVTASFDQQVAVHSLLGGSRPEISTHNQSNIMESFGGADSFSALPAVARCAAPPPAPAPLLPRAPAWLKRPVGSKFCVSTTVMRLQLQHHGVVRRRGLVQRAAGRGALCRAAARARPAAAARARLAQEARGLQVLCEYYCHATATTTSWSRSAARTRSARCRPWRAVPRRRPRPPRCCRARPPGSRGPWAPSSV</sequence>
<dbReference type="InterPro" id="IPR036322">
    <property type="entry name" value="WD40_repeat_dom_sf"/>
</dbReference>
<dbReference type="InterPro" id="IPR040251">
    <property type="entry name" value="SEC31-like"/>
</dbReference>
<dbReference type="AlphaFoldDB" id="A0AAD8DPJ0"/>
<comment type="subcellular location">
    <subcellularLocation>
        <location evidence="1">Endoplasmic reticulum</location>
    </subcellularLocation>
</comment>
<evidence type="ECO:0000256" key="6">
    <source>
        <dbReference type="ARBA" id="ARBA00022824"/>
    </source>
</evidence>
<comment type="caution">
    <text evidence="10">The sequence shown here is derived from an EMBL/GenBank/DDBJ whole genome shotgun (WGS) entry which is preliminary data.</text>
</comment>
<keyword evidence="6" id="KW-0256">Endoplasmic reticulum</keyword>
<evidence type="ECO:0000256" key="4">
    <source>
        <dbReference type="ARBA" id="ARBA00022574"/>
    </source>
</evidence>
<comment type="similarity">
    <text evidence="2">Belongs to the WD repeat SEC31 family.</text>
</comment>
<keyword evidence="8" id="KW-0653">Protein transport</keyword>
<dbReference type="Gene3D" id="2.130.10.10">
    <property type="entry name" value="YVTN repeat-like/Quinoprotein amine dehydrogenase"/>
    <property type="match status" value="1"/>
</dbReference>
<evidence type="ECO:0000256" key="3">
    <source>
        <dbReference type="ARBA" id="ARBA00022448"/>
    </source>
</evidence>
<dbReference type="InterPro" id="IPR015943">
    <property type="entry name" value="WD40/YVTN_repeat-like_dom_sf"/>
</dbReference>
<keyword evidence="3" id="KW-0813">Transport</keyword>
<evidence type="ECO:0000256" key="8">
    <source>
        <dbReference type="ARBA" id="ARBA00022927"/>
    </source>
</evidence>
<feature type="region of interest" description="Disordered" evidence="9">
    <location>
        <begin position="225"/>
        <end position="253"/>
    </location>
</feature>
<dbReference type="PANTHER" id="PTHR13923:SF11">
    <property type="entry name" value="SECRETORY 31, ISOFORM D"/>
    <property type="match status" value="1"/>
</dbReference>
<keyword evidence="11" id="KW-1185">Reference proteome</keyword>
<dbReference type="GO" id="GO:0005198">
    <property type="term" value="F:structural molecule activity"/>
    <property type="evidence" value="ECO:0007669"/>
    <property type="project" value="TreeGrafter"/>
</dbReference>
<dbReference type="GO" id="GO:0070971">
    <property type="term" value="C:endoplasmic reticulum exit site"/>
    <property type="evidence" value="ECO:0007669"/>
    <property type="project" value="TreeGrafter"/>
</dbReference>
<keyword evidence="4" id="KW-0853">WD repeat</keyword>
<evidence type="ECO:0000256" key="9">
    <source>
        <dbReference type="SAM" id="MobiDB-lite"/>
    </source>
</evidence>
<dbReference type="GO" id="GO:0090110">
    <property type="term" value="P:COPII-coated vesicle cargo loading"/>
    <property type="evidence" value="ECO:0007669"/>
    <property type="project" value="TreeGrafter"/>
</dbReference>
<dbReference type="PANTHER" id="PTHR13923">
    <property type="entry name" value="SEC31-RELATED PROTEIN"/>
    <property type="match status" value="1"/>
</dbReference>
<dbReference type="GO" id="GO:0007029">
    <property type="term" value="P:endoplasmic reticulum organization"/>
    <property type="evidence" value="ECO:0007669"/>
    <property type="project" value="TreeGrafter"/>
</dbReference>
<evidence type="ECO:0000313" key="11">
    <source>
        <dbReference type="Proteomes" id="UP001231518"/>
    </source>
</evidence>
<dbReference type="SMART" id="SM00320">
    <property type="entry name" value="WD40"/>
    <property type="match status" value="1"/>
</dbReference>
<accession>A0AAD8DPJ0</accession>
<evidence type="ECO:0000256" key="2">
    <source>
        <dbReference type="ARBA" id="ARBA00009358"/>
    </source>
</evidence>
<proteinExistence type="inferred from homology"/>
<feature type="compositionally biased region" description="Basic residues" evidence="9">
    <location>
        <begin position="225"/>
        <end position="238"/>
    </location>
</feature>
<evidence type="ECO:0008006" key="12">
    <source>
        <dbReference type="Google" id="ProtNLM"/>
    </source>
</evidence>
<protein>
    <recommendedName>
        <fullName evidence="12">Protein transport protein SEC31</fullName>
    </recommendedName>
</protein>
<dbReference type="SUPFAM" id="SSF50978">
    <property type="entry name" value="WD40 repeat-like"/>
    <property type="match status" value="1"/>
</dbReference>
<organism evidence="10 11">
    <name type="scientific">Mythimna separata</name>
    <name type="common">Oriental armyworm</name>
    <name type="synonym">Pseudaletia separata</name>
    <dbReference type="NCBI Taxonomy" id="271217"/>
    <lineage>
        <taxon>Eukaryota</taxon>
        <taxon>Metazoa</taxon>
        <taxon>Ecdysozoa</taxon>
        <taxon>Arthropoda</taxon>
        <taxon>Hexapoda</taxon>
        <taxon>Insecta</taxon>
        <taxon>Pterygota</taxon>
        <taxon>Neoptera</taxon>
        <taxon>Endopterygota</taxon>
        <taxon>Lepidoptera</taxon>
        <taxon>Glossata</taxon>
        <taxon>Ditrysia</taxon>
        <taxon>Noctuoidea</taxon>
        <taxon>Noctuidae</taxon>
        <taxon>Noctuinae</taxon>
        <taxon>Hadenini</taxon>
        <taxon>Mythimna</taxon>
    </lineage>
</organism>
<reference evidence="10" key="1">
    <citation type="submission" date="2023-03" db="EMBL/GenBank/DDBJ databases">
        <title>Chromosome-level genomes of two armyworms, Mythimna separata and Mythimna loreyi, provide insights into the biosynthesis and reception of sex pheromones.</title>
        <authorList>
            <person name="Zhao H."/>
        </authorList>
    </citation>
    <scope>NUCLEOTIDE SEQUENCE</scope>
    <source>
        <strain evidence="10">BeijingLab</strain>
        <tissue evidence="10">Pupa</tissue>
    </source>
</reference>
<dbReference type="GO" id="GO:0030127">
    <property type="term" value="C:COPII vesicle coat"/>
    <property type="evidence" value="ECO:0007669"/>
    <property type="project" value="TreeGrafter"/>
</dbReference>
<dbReference type="GO" id="GO:0015031">
    <property type="term" value="P:protein transport"/>
    <property type="evidence" value="ECO:0007669"/>
    <property type="project" value="UniProtKB-KW"/>
</dbReference>
<gene>
    <name evidence="10" type="ORF">PYW07_005455</name>
</gene>
<evidence type="ECO:0000256" key="1">
    <source>
        <dbReference type="ARBA" id="ARBA00004240"/>
    </source>
</evidence>
<dbReference type="InterPro" id="IPR001680">
    <property type="entry name" value="WD40_rpt"/>
</dbReference>
<evidence type="ECO:0000313" key="10">
    <source>
        <dbReference type="EMBL" id="KAJ8712613.1"/>
    </source>
</evidence>
<keyword evidence="5" id="KW-0677">Repeat</keyword>
<evidence type="ECO:0000256" key="5">
    <source>
        <dbReference type="ARBA" id="ARBA00022737"/>
    </source>
</evidence>
<keyword evidence="7" id="KW-0931">ER-Golgi transport</keyword>
<dbReference type="EMBL" id="JARGEI010000021">
    <property type="protein sequence ID" value="KAJ8712613.1"/>
    <property type="molecule type" value="Genomic_DNA"/>
</dbReference>
<name>A0AAD8DPJ0_MYTSE</name>